<dbReference type="Pfam" id="PF00486">
    <property type="entry name" value="Trans_reg_C"/>
    <property type="match status" value="1"/>
</dbReference>
<proteinExistence type="predicted"/>
<dbReference type="PANTHER" id="PTHR48111:SF1">
    <property type="entry name" value="TWO-COMPONENT RESPONSE REGULATOR ORR33"/>
    <property type="match status" value="1"/>
</dbReference>
<dbReference type="GO" id="GO:0000156">
    <property type="term" value="F:phosphorelay response regulator activity"/>
    <property type="evidence" value="ECO:0007669"/>
    <property type="project" value="TreeGrafter"/>
</dbReference>
<feature type="domain" description="Response regulatory" evidence="6">
    <location>
        <begin position="3"/>
        <end position="116"/>
    </location>
</feature>
<dbReference type="AlphaFoldDB" id="A0A645AJ05"/>
<dbReference type="Gene3D" id="1.10.10.10">
    <property type="entry name" value="Winged helix-like DNA-binding domain superfamily/Winged helix DNA-binding domain"/>
    <property type="match status" value="1"/>
</dbReference>
<dbReference type="FunFam" id="1.10.10.10:FF:000018">
    <property type="entry name" value="DNA-binding response regulator ResD"/>
    <property type="match status" value="1"/>
</dbReference>
<dbReference type="PROSITE" id="PS51755">
    <property type="entry name" value="OMPR_PHOB"/>
    <property type="match status" value="1"/>
</dbReference>
<accession>A0A645AJ05</accession>
<keyword evidence="5" id="KW-0804">Transcription</keyword>
<dbReference type="Gene3D" id="3.40.50.2300">
    <property type="match status" value="1"/>
</dbReference>
<organism evidence="8">
    <name type="scientific">bioreactor metagenome</name>
    <dbReference type="NCBI Taxonomy" id="1076179"/>
    <lineage>
        <taxon>unclassified sequences</taxon>
        <taxon>metagenomes</taxon>
        <taxon>ecological metagenomes</taxon>
    </lineage>
</organism>
<evidence type="ECO:0000313" key="8">
    <source>
        <dbReference type="EMBL" id="MPM53149.1"/>
    </source>
</evidence>
<dbReference type="PANTHER" id="PTHR48111">
    <property type="entry name" value="REGULATOR OF RPOS"/>
    <property type="match status" value="1"/>
</dbReference>
<evidence type="ECO:0000256" key="1">
    <source>
        <dbReference type="ARBA" id="ARBA00022553"/>
    </source>
</evidence>
<gene>
    <name evidence="8" type="primary">srrA_50</name>
    <name evidence="8" type="ORF">SDC9_99914</name>
</gene>
<dbReference type="Pfam" id="PF00072">
    <property type="entry name" value="Response_reg"/>
    <property type="match status" value="1"/>
</dbReference>
<dbReference type="PROSITE" id="PS50110">
    <property type="entry name" value="RESPONSE_REGULATORY"/>
    <property type="match status" value="1"/>
</dbReference>
<dbReference type="FunFam" id="3.40.50.2300:FF:000001">
    <property type="entry name" value="DNA-binding response regulator PhoB"/>
    <property type="match status" value="1"/>
</dbReference>
<keyword evidence="1" id="KW-0597">Phosphoprotein</keyword>
<dbReference type="GO" id="GO:0032993">
    <property type="term" value="C:protein-DNA complex"/>
    <property type="evidence" value="ECO:0007669"/>
    <property type="project" value="TreeGrafter"/>
</dbReference>
<feature type="domain" description="OmpR/PhoB-type" evidence="7">
    <location>
        <begin position="126"/>
        <end position="222"/>
    </location>
</feature>
<dbReference type="SMART" id="SM00448">
    <property type="entry name" value="REC"/>
    <property type="match status" value="1"/>
</dbReference>
<dbReference type="CDD" id="cd00383">
    <property type="entry name" value="trans_reg_C"/>
    <property type="match status" value="1"/>
</dbReference>
<keyword evidence="3" id="KW-0805">Transcription regulation</keyword>
<reference evidence="8" key="1">
    <citation type="submission" date="2019-08" db="EMBL/GenBank/DDBJ databases">
        <authorList>
            <person name="Kucharzyk K."/>
            <person name="Murdoch R.W."/>
            <person name="Higgins S."/>
            <person name="Loffler F."/>
        </authorList>
    </citation>
    <scope>NUCLEOTIDE SEQUENCE</scope>
</reference>
<dbReference type="Gene3D" id="6.10.250.690">
    <property type="match status" value="1"/>
</dbReference>
<evidence type="ECO:0000256" key="3">
    <source>
        <dbReference type="ARBA" id="ARBA00023015"/>
    </source>
</evidence>
<dbReference type="SUPFAM" id="SSF52172">
    <property type="entry name" value="CheY-like"/>
    <property type="match status" value="1"/>
</dbReference>
<evidence type="ECO:0000259" key="6">
    <source>
        <dbReference type="PROSITE" id="PS50110"/>
    </source>
</evidence>
<keyword evidence="4" id="KW-0238">DNA-binding</keyword>
<evidence type="ECO:0000256" key="5">
    <source>
        <dbReference type="ARBA" id="ARBA00023163"/>
    </source>
</evidence>
<dbReference type="InterPro" id="IPR001789">
    <property type="entry name" value="Sig_transdc_resp-reg_receiver"/>
</dbReference>
<evidence type="ECO:0000259" key="7">
    <source>
        <dbReference type="PROSITE" id="PS51755"/>
    </source>
</evidence>
<evidence type="ECO:0000256" key="4">
    <source>
        <dbReference type="ARBA" id="ARBA00023125"/>
    </source>
</evidence>
<dbReference type="EMBL" id="VSSQ01014197">
    <property type="protein sequence ID" value="MPM53149.1"/>
    <property type="molecule type" value="Genomic_DNA"/>
</dbReference>
<dbReference type="GO" id="GO:0005829">
    <property type="term" value="C:cytosol"/>
    <property type="evidence" value="ECO:0007669"/>
    <property type="project" value="TreeGrafter"/>
</dbReference>
<dbReference type="GO" id="GO:0000976">
    <property type="term" value="F:transcription cis-regulatory region binding"/>
    <property type="evidence" value="ECO:0007669"/>
    <property type="project" value="TreeGrafter"/>
</dbReference>
<dbReference type="InterPro" id="IPR016032">
    <property type="entry name" value="Sig_transdc_resp-reg_C-effctor"/>
</dbReference>
<dbReference type="SMART" id="SM00862">
    <property type="entry name" value="Trans_reg_C"/>
    <property type="match status" value="1"/>
</dbReference>
<sequence>MIRILLADDDARIRAIVREYAQAEDWVFDEAGDGEEALRLFSAGNYALVVLDVMMPRLDGWGALKQIRRTSQIPVILLTARNEEYDRLLGFELGVDDYIGKPFSPRELVARMKALLKRSGAGQSSAAVYALEGLRVDTAARTVQIDGEAVTLSPKEFDLLAFFMARPEIAFTRDQLLNHVWGYDFFGDARTVDTHVKSLREKLGGYRDHIVTVWGTGYRFSGGAV</sequence>
<dbReference type="InterPro" id="IPR001867">
    <property type="entry name" value="OmpR/PhoB-type_DNA-bd"/>
</dbReference>
<comment type="caution">
    <text evidence="8">The sequence shown here is derived from an EMBL/GenBank/DDBJ whole genome shotgun (WGS) entry which is preliminary data.</text>
</comment>
<name>A0A645AJ05_9ZZZZ</name>
<evidence type="ECO:0000256" key="2">
    <source>
        <dbReference type="ARBA" id="ARBA00023012"/>
    </source>
</evidence>
<dbReference type="InterPro" id="IPR011006">
    <property type="entry name" value="CheY-like_superfamily"/>
</dbReference>
<dbReference type="InterPro" id="IPR036388">
    <property type="entry name" value="WH-like_DNA-bd_sf"/>
</dbReference>
<protein>
    <submittedName>
        <fullName evidence="8">Transcriptional regulatory protein SrrA</fullName>
    </submittedName>
</protein>
<keyword evidence="2" id="KW-0902">Two-component regulatory system</keyword>
<dbReference type="GO" id="GO:0006355">
    <property type="term" value="P:regulation of DNA-templated transcription"/>
    <property type="evidence" value="ECO:0007669"/>
    <property type="project" value="InterPro"/>
</dbReference>
<dbReference type="InterPro" id="IPR039420">
    <property type="entry name" value="WalR-like"/>
</dbReference>
<dbReference type="SUPFAM" id="SSF46894">
    <property type="entry name" value="C-terminal effector domain of the bipartite response regulators"/>
    <property type="match status" value="1"/>
</dbReference>